<dbReference type="AlphaFoldDB" id="A0A085NBJ9"/>
<organism evidence="2">
    <name type="scientific">Trichuris suis</name>
    <name type="common">pig whipworm</name>
    <dbReference type="NCBI Taxonomy" id="68888"/>
    <lineage>
        <taxon>Eukaryota</taxon>
        <taxon>Metazoa</taxon>
        <taxon>Ecdysozoa</taxon>
        <taxon>Nematoda</taxon>
        <taxon>Enoplea</taxon>
        <taxon>Dorylaimia</taxon>
        <taxon>Trichinellida</taxon>
        <taxon>Trichuridae</taxon>
        <taxon>Trichuris</taxon>
    </lineage>
</organism>
<evidence type="ECO:0000313" key="3">
    <source>
        <dbReference type="Proteomes" id="UP000030764"/>
    </source>
</evidence>
<sequence length="112" mass="12853">MQFFRSQQGGSATARSRYSNQELRTPLLRLCGPVLRRAKMDRDFARRYTNGCAISCLNGMECSLGAPTLDMEEFLWQWQRVDENLRRAKSEDALHGDRLERSQECDPLAVAP</sequence>
<protein>
    <submittedName>
        <fullName evidence="2">Uncharacterized protein</fullName>
    </submittedName>
</protein>
<gene>
    <name evidence="1" type="ORF">M513_02339</name>
    <name evidence="2" type="ORF">M514_02339</name>
</gene>
<reference evidence="2 3" key="1">
    <citation type="journal article" date="2014" name="Nat. Genet.">
        <title>Genome and transcriptome of the porcine whipworm Trichuris suis.</title>
        <authorList>
            <person name="Jex A.R."/>
            <person name="Nejsum P."/>
            <person name="Schwarz E.M."/>
            <person name="Hu L."/>
            <person name="Young N.D."/>
            <person name="Hall R.S."/>
            <person name="Korhonen P.K."/>
            <person name="Liao S."/>
            <person name="Thamsborg S."/>
            <person name="Xia J."/>
            <person name="Xu P."/>
            <person name="Wang S."/>
            <person name="Scheerlinck J.P."/>
            <person name="Hofmann A."/>
            <person name="Sternberg P.W."/>
            <person name="Wang J."/>
            <person name="Gasser R.B."/>
        </authorList>
    </citation>
    <scope>NUCLEOTIDE SEQUENCE [LARGE SCALE GENOMIC DNA]</scope>
    <source>
        <strain evidence="2">DCEP-RM93F</strain>
        <strain evidence="1">DCEP-RM93M</strain>
    </source>
</reference>
<dbReference type="EMBL" id="KL367520">
    <property type="protein sequence ID" value="KFD66845.1"/>
    <property type="molecule type" value="Genomic_DNA"/>
</dbReference>
<evidence type="ECO:0000313" key="2">
    <source>
        <dbReference type="EMBL" id="KFD66845.1"/>
    </source>
</evidence>
<proteinExistence type="predicted"/>
<accession>A0A085NBJ9</accession>
<keyword evidence="3" id="KW-1185">Reference proteome</keyword>
<evidence type="ECO:0000313" key="1">
    <source>
        <dbReference type="EMBL" id="KFD56663.1"/>
    </source>
</evidence>
<name>A0A085NBJ9_9BILA</name>
<dbReference type="Proteomes" id="UP000030764">
    <property type="component" value="Unassembled WGS sequence"/>
</dbReference>
<dbReference type="Proteomes" id="UP000030758">
    <property type="component" value="Unassembled WGS sequence"/>
</dbReference>
<dbReference type="EMBL" id="KL363192">
    <property type="protein sequence ID" value="KFD56663.1"/>
    <property type="molecule type" value="Genomic_DNA"/>
</dbReference>